<feature type="domain" description="Phage tail sheath protein-like beta-sandwich" evidence="3">
    <location>
        <begin position="99"/>
        <end position="199"/>
    </location>
</feature>
<dbReference type="Proteomes" id="UP000469346">
    <property type="component" value="Unassembled WGS sequence"/>
</dbReference>
<evidence type="ECO:0000313" key="5">
    <source>
        <dbReference type="EMBL" id="NDY41251.1"/>
    </source>
</evidence>
<dbReference type="AlphaFoldDB" id="A0A6N9TJ21"/>
<dbReference type="Pfam" id="PF04984">
    <property type="entry name" value="Phage_sheath_1"/>
    <property type="match status" value="1"/>
</dbReference>
<dbReference type="Pfam" id="PF17482">
    <property type="entry name" value="Phage_sheath_1C"/>
    <property type="match status" value="1"/>
</dbReference>
<evidence type="ECO:0000259" key="4">
    <source>
        <dbReference type="Pfam" id="PF17482"/>
    </source>
</evidence>
<reference evidence="5 6" key="1">
    <citation type="submission" date="2020-02" db="EMBL/GenBank/DDBJ databases">
        <title>Comparative genomics of sulfur disproportionating microorganisms.</title>
        <authorList>
            <person name="Ward L.M."/>
            <person name="Bertran E."/>
            <person name="Johnston D.T."/>
        </authorList>
    </citation>
    <scope>NUCLEOTIDE SEQUENCE [LARGE SCALE GENOMIC DNA]</scope>
    <source>
        <strain evidence="5 6">DSM 100025</strain>
    </source>
</reference>
<dbReference type="InterPro" id="IPR020287">
    <property type="entry name" value="Tail_sheath_C"/>
</dbReference>
<dbReference type="PIRSF" id="PIRSF007349">
    <property type="entry name" value="Tsp_L"/>
    <property type="match status" value="1"/>
</dbReference>
<dbReference type="InterPro" id="IPR035089">
    <property type="entry name" value="Phage_sheath_subtilisin"/>
</dbReference>
<protein>
    <submittedName>
        <fullName evidence="5">Phage tail protein</fullName>
    </submittedName>
</protein>
<accession>A0A6N9TJ21</accession>
<dbReference type="EMBL" id="JAAGRR010000001">
    <property type="protein sequence ID" value="NDY41251.1"/>
    <property type="molecule type" value="Genomic_DNA"/>
</dbReference>
<name>A0A6N9TJ21_DISTH</name>
<dbReference type="InterPro" id="IPR007067">
    <property type="entry name" value="Tail_sheath"/>
</dbReference>
<evidence type="ECO:0000259" key="2">
    <source>
        <dbReference type="Pfam" id="PF04984"/>
    </source>
</evidence>
<dbReference type="RefSeq" id="WP_163297355.1">
    <property type="nucleotide sequence ID" value="NZ_JAAGRR010000001.1"/>
</dbReference>
<organism evidence="5 6">
    <name type="scientific">Dissulfurirhabdus thermomarina</name>
    <dbReference type="NCBI Taxonomy" id="1765737"/>
    <lineage>
        <taxon>Bacteria</taxon>
        <taxon>Deltaproteobacteria</taxon>
        <taxon>Dissulfurirhabdaceae</taxon>
        <taxon>Dissulfurirhabdus</taxon>
    </lineage>
</organism>
<feature type="domain" description="Tail sheath protein subtilisin-like" evidence="2">
    <location>
        <begin position="208"/>
        <end position="368"/>
    </location>
</feature>
<dbReference type="InterPro" id="IPR035326">
    <property type="entry name" value="Beta_sandwich_Seath"/>
</dbReference>
<evidence type="ECO:0000256" key="1">
    <source>
        <dbReference type="ARBA" id="ARBA00008005"/>
    </source>
</evidence>
<sequence length="491" mass="51833">MAISFNSIPVNLRTPGVYVEFDNSQAVRGLPGMPYRALLVGQRLAGGTVAELVPTRVSSADQARDYFGQGSMLAQMAAAWFAHNRSTETWAIALDDNPAGVAATGTLTVTGTATEAGTLNLYVGGGRVQVAVASGDSQDAVAAAIASAIGAAADLPASAAVDGVNTNQVNLTARHKGEAGNDIDLRVSYYQGEQVPAGLTVAVGAMSGGSGNPDLSGLITAMGDEWYNVIVLPYTDAASLTAMETELEDRWGPMRAIEGHAFAAAAGTQAAMSALGDSRNSPHVSIVATGGSPTLTWSYAAAVAAVVAYHANIDPARPFQTLPLAGVLAPAEADRFTQQERNLLLYDGISTTVVDAGGRVLIERLITTYTQNAFGTEDPSYLDVNTLLTLGYLRYSFRARFAQKYPRHKLADDGTRFGAGQAILTPKIAKAECFALFRQWEDAGLVENFDDFKANIIVERNATDPNRLDFVLPPDLINQLRVTAAQIAFRL</sequence>
<evidence type="ECO:0000313" key="6">
    <source>
        <dbReference type="Proteomes" id="UP000469346"/>
    </source>
</evidence>
<gene>
    <name evidence="5" type="ORF">G3N55_00100</name>
</gene>
<comment type="caution">
    <text evidence="5">The sequence shown here is derived from an EMBL/GenBank/DDBJ whole genome shotgun (WGS) entry which is preliminary data.</text>
</comment>
<evidence type="ECO:0000259" key="3">
    <source>
        <dbReference type="Pfam" id="PF17481"/>
    </source>
</evidence>
<dbReference type="Pfam" id="PF17481">
    <property type="entry name" value="Phage_sheath_domII"/>
    <property type="match status" value="1"/>
</dbReference>
<comment type="similarity">
    <text evidence="1">Belongs to the myoviridae tail sheath protein family.</text>
</comment>
<feature type="domain" description="Tail sheath protein C-terminal" evidence="4">
    <location>
        <begin position="377"/>
        <end position="489"/>
    </location>
</feature>
<proteinExistence type="inferred from homology"/>
<keyword evidence="6" id="KW-1185">Reference proteome</keyword>